<sequence>MADYAKLRVQELKELLKARQLPVDGSKATLVQRLSQSDARAISIEEVVTRRVKLEMASLPPLSQTRNAMDTANTRTVQDVMDTLNSIPVPP</sequence>
<dbReference type="AlphaFoldDB" id="A0A8A3PJL0"/>
<dbReference type="Proteomes" id="UP000672032">
    <property type="component" value="Chromosome 5"/>
</dbReference>
<keyword evidence="3" id="KW-1185">Reference proteome</keyword>
<dbReference type="OrthoDB" id="445357at2759"/>
<dbReference type="SMART" id="SM00513">
    <property type="entry name" value="SAP"/>
    <property type="match status" value="1"/>
</dbReference>
<dbReference type="InterPro" id="IPR003034">
    <property type="entry name" value="SAP_dom"/>
</dbReference>
<evidence type="ECO:0000313" key="3">
    <source>
        <dbReference type="Proteomes" id="UP000672032"/>
    </source>
</evidence>
<name>A0A8A3PJL0_9HELO</name>
<dbReference type="Pfam" id="PF02037">
    <property type="entry name" value="SAP"/>
    <property type="match status" value="1"/>
</dbReference>
<evidence type="ECO:0000259" key="1">
    <source>
        <dbReference type="PROSITE" id="PS50800"/>
    </source>
</evidence>
<dbReference type="Gene3D" id="1.10.720.30">
    <property type="entry name" value="SAP domain"/>
    <property type="match status" value="1"/>
</dbReference>
<accession>A0A8A3PJL0</accession>
<dbReference type="PROSITE" id="PS50800">
    <property type="entry name" value="SAP"/>
    <property type="match status" value="1"/>
</dbReference>
<gene>
    <name evidence="2" type="ORF">DSL72_008028</name>
</gene>
<feature type="domain" description="SAP" evidence="1">
    <location>
        <begin position="4"/>
        <end position="38"/>
    </location>
</feature>
<organism evidence="2 3">
    <name type="scientific">Monilinia vaccinii-corymbosi</name>
    <dbReference type="NCBI Taxonomy" id="61207"/>
    <lineage>
        <taxon>Eukaryota</taxon>
        <taxon>Fungi</taxon>
        <taxon>Dikarya</taxon>
        <taxon>Ascomycota</taxon>
        <taxon>Pezizomycotina</taxon>
        <taxon>Leotiomycetes</taxon>
        <taxon>Helotiales</taxon>
        <taxon>Sclerotiniaceae</taxon>
        <taxon>Monilinia</taxon>
    </lineage>
</organism>
<dbReference type="EMBL" id="CP063409">
    <property type="protein sequence ID" value="QSZ35161.1"/>
    <property type="molecule type" value="Genomic_DNA"/>
</dbReference>
<proteinExistence type="predicted"/>
<evidence type="ECO:0000313" key="2">
    <source>
        <dbReference type="EMBL" id="QSZ35161.1"/>
    </source>
</evidence>
<dbReference type="SUPFAM" id="SSF68906">
    <property type="entry name" value="SAP domain"/>
    <property type="match status" value="1"/>
</dbReference>
<dbReference type="InterPro" id="IPR036361">
    <property type="entry name" value="SAP_dom_sf"/>
</dbReference>
<reference evidence="2" key="1">
    <citation type="submission" date="2020-10" db="EMBL/GenBank/DDBJ databases">
        <title>Genome Sequence of Monilinia vaccinii-corymbosi Sheds Light on Mummy Berry Disease Infection of Blueberry and Mating Type.</title>
        <authorList>
            <person name="Yow A.G."/>
            <person name="Zhang Y."/>
            <person name="Bansal K."/>
            <person name="Eacker S.M."/>
            <person name="Sullivan S."/>
            <person name="Liachko I."/>
            <person name="Cubeta M.A."/>
            <person name="Rollins J.A."/>
            <person name="Ashrafi H."/>
        </authorList>
    </citation>
    <scope>NUCLEOTIDE SEQUENCE</scope>
    <source>
        <strain evidence="2">RL-1</strain>
    </source>
</reference>
<protein>
    <recommendedName>
        <fullName evidence="1">SAP domain-containing protein</fullName>
    </recommendedName>
</protein>